<reference evidence="1 2" key="1">
    <citation type="submission" date="2020-04" db="EMBL/GenBank/DDBJ databases">
        <title>Genome sequence of Altibacter aquimarinus strain ALE3EI.</title>
        <authorList>
            <person name="Oh H.-M."/>
            <person name="Jang D."/>
        </authorList>
    </citation>
    <scope>NUCLEOTIDE SEQUENCE [LARGE SCALE GENOMIC DNA]</scope>
    <source>
        <strain evidence="1 2">ALE3EI</strain>
    </source>
</reference>
<evidence type="ECO:0008006" key="3">
    <source>
        <dbReference type="Google" id="ProtNLM"/>
    </source>
</evidence>
<organism evidence="1 2">
    <name type="scientific">Constantimarinum furrinae</name>
    <dbReference type="NCBI Taxonomy" id="2562285"/>
    <lineage>
        <taxon>Bacteria</taxon>
        <taxon>Pseudomonadati</taxon>
        <taxon>Bacteroidota</taxon>
        <taxon>Flavobacteriia</taxon>
        <taxon>Flavobacteriales</taxon>
        <taxon>Flavobacteriaceae</taxon>
        <taxon>Altibacter/Constantimarinum group</taxon>
        <taxon>Constantimarinum</taxon>
    </lineage>
</organism>
<dbReference type="RefSeq" id="WP_186989744.1">
    <property type="nucleotide sequence ID" value="NZ_CP052909.1"/>
</dbReference>
<accession>A0A7G8PQR2</accession>
<sequence length="105" mass="11574">MENSYESLSVAINALVAEGYTADFNLAEEGLASRSLKSKWQAGDCDVIKYYRFEGMSNPDDNSILYVIETKDGTKGLLVDNYSADNGNVAPEMLEKLKIRHEGSS</sequence>
<dbReference type="Proteomes" id="UP000515514">
    <property type="component" value="Chromosome"/>
</dbReference>
<protein>
    <recommendedName>
        <fullName evidence="3">Phosphoribosylpyrophosphate synthetase</fullName>
    </recommendedName>
</protein>
<evidence type="ECO:0000313" key="2">
    <source>
        <dbReference type="Proteomes" id="UP000515514"/>
    </source>
</evidence>
<keyword evidence="2" id="KW-1185">Reference proteome</keyword>
<gene>
    <name evidence="1" type="ORF">ALE3EI_0087</name>
</gene>
<name>A0A7G8PQR2_9FLAO</name>
<dbReference type="KEGG" id="alti:ALE3EI_0087"/>
<dbReference type="EMBL" id="CP052909">
    <property type="protein sequence ID" value="QNJ96678.1"/>
    <property type="molecule type" value="Genomic_DNA"/>
</dbReference>
<evidence type="ECO:0000313" key="1">
    <source>
        <dbReference type="EMBL" id="QNJ96678.1"/>
    </source>
</evidence>
<dbReference type="AlphaFoldDB" id="A0A7G8PQR2"/>
<proteinExistence type="predicted"/>